<proteinExistence type="predicted"/>
<dbReference type="Proteomes" id="UP000398217">
    <property type="component" value="Unassembled WGS sequence"/>
</dbReference>
<evidence type="ECO:0000313" key="1">
    <source>
        <dbReference type="EMBL" id="GET46979.1"/>
    </source>
</evidence>
<evidence type="ECO:0000313" key="2">
    <source>
        <dbReference type="Proteomes" id="UP000398217"/>
    </source>
</evidence>
<dbReference type="RefSeq" id="WP_155285587.1">
    <property type="nucleotide sequence ID" value="NZ_BLBC01000014.1"/>
</dbReference>
<gene>
    <name evidence="1" type="ORF">RCZ01_22810</name>
</gene>
<comment type="caution">
    <text evidence="1">The sequence shown here is derived from an EMBL/GenBank/DDBJ whole genome shotgun (WGS) entry which is preliminary data.</text>
</comment>
<dbReference type="OrthoDB" id="956725at68336"/>
<organism evidence="1 2">
    <name type="scientific">Capnocytophaga felis</name>
    <dbReference type="NCBI Taxonomy" id="2267611"/>
    <lineage>
        <taxon>Bacteria</taxon>
        <taxon>Pseudomonadati</taxon>
        <taxon>Bacteroidota</taxon>
        <taxon>Flavobacteriia</taxon>
        <taxon>Flavobacteriales</taxon>
        <taxon>Flavobacteriaceae</taxon>
        <taxon>Capnocytophaga</taxon>
    </lineage>
</organism>
<reference evidence="2" key="1">
    <citation type="journal article" date="2020" name="Int. J. Syst. Evol. Microbiol.">
        <title>Capnocytophaga felis sp. nov. isolated from the feline oral cavity.</title>
        <authorList>
            <person name="Suzuki M."/>
            <person name="Umeda K."/>
            <person name="Kimura M."/>
            <person name="Imaoka K."/>
            <person name="Morikawa S."/>
            <person name="Maeda K."/>
        </authorList>
    </citation>
    <scope>NUCLEOTIDE SEQUENCE [LARGE SCALE GENOMIC DNA]</scope>
    <source>
        <strain evidence="2">KC07070</strain>
    </source>
</reference>
<accession>A0A5M4BBM1</accession>
<dbReference type="AlphaFoldDB" id="A0A5M4BBM1"/>
<dbReference type="EMBL" id="BLBC01000014">
    <property type="protein sequence ID" value="GET46979.1"/>
    <property type="molecule type" value="Genomic_DNA"/>
</dbReference>
<sequence length="179" mass="21306">MVAPLYGYLEYKRFLKGELETFDEYSKGNSFMVKSEYDGEKLNLLWEELGGNKENGKFIEKIAFDDFKRVFNGTKLKDIDKPIIWKLKAKNNKENTDWQSLLILIDELVGLNFKRKSKEDWMAYAKEIKKIIGRCFELPNGDIKEKLNKSFKKYWDKLKENKDKRDSEIIRLIDGVWNK</sequence>
<keyword evidence="2" id="KW-1185">Reference proteome</keyword>
<name>A0A5M4BBM1_9FLAO</name>
<protein>
    <submittedName>
        <fullName evidence="1">Uncharacterized protein</fullName>
    </submittedName>
</protein>